<dbReference type="Proteomes" id="UP000672657">
    <property type="component" value="Unassembled WGS sequence"/>
</dbReference>
<dbReference type="Gene3D" id="3.40.190.10">
    <property type="entry name" value="Periplasmic binding protein-like II"/>
    <property type="match status" value="1"/>
</dbReference>
<proteinExistence type="predicted"/>
<comment type="caution">
    <text evidence="1">The sequence shown here is derived from an EMBL/GenBank/DDBJ whole genome shotgun (WGS) entry which is preliminary data.</text>
</comment>
<organism evidence="1 2">
    <name type="scientific">Cupriavidus numazuensis</name>
    <dbReference type="NCBI Taxonomy" id="221992"/>
    <lineage>
        <taxon>Bacteria</taxon>
        <taxon>Pseudomonadati</taxon>
        <taxon>Pseudomonadota</taxon>
        <taxon>Betaproteobacteria</taxon>
        <taxon>Burkholderiales</taxon>
        <taxon>Burkholderiaceae</taxon>
        <taxon>Cupriavidus</taxon>
    </lineage>
</organism>
<name>A0ABM8TST5_9BURK</name>
<reference evidence="1 2" key="1">
    <citation type="submission" date="2021-03" db="EMBL/GenBank/DDBJ databases">
        <authorList>
            <person name="Peeters C."/>
        </authorList>
    </citation>
    <scope>NUCLEOTIDE SEQUENCE [LARGE SCALE GENOMIC DNA]</scope>
    <source>
        <strain evidence="1 2">LMG 26411</strain>
    </source>
</reference>
<protein>
    <submittedName>
        <fullName evidence="1">Uncharacterized protein</fullName>
    </submittedName>
</protein>
<gene>
    <name evidence="1" type="ORF">LMG26411_06580</name>
</gene>
<accession>A0ABM8TST5</accession>
<sequence length="83" mass="9134">MPPAFGNWGNGSHAHLISAYLAQTKKINVTPVAYRGEAPMLQDLASIIGQLQQLACIGQRQRVSRRAVREQVQRMQLHAGVAQ</sequence>
<keyword evidence="2" id="KW-1185">Reference proteome</keyword>
<dbReference type="EMBL" id="CAJPVI010000057">
    <property type="protein sequence ID" value="CAG2159280.1"/>
    <property type="molecule type" value="Genomic_DNA"/>
</dbReference>
<evidence type="ECO:0000313" key="2">
    <source>
        <dbReference type="Proteomes" id="UP000672657"/>
    </source>
</evidence>
<evidence type="ECO:0000313" key="1">
    <source>
        <dbReference type="EMBL" id="CAG2159280.1"/>
    </source>
</evidence>